<dbReference type="NCBIfam" id="TIGR04183">
    <property type="entry name" value="Por_Secre_tail"/>
    <property type="match status" value="1"/>
</dbReference>
<dbReference type="InterPro" id="IPR012334">
    <property type="entry name" value="Pectin_lyas_fold"/>
</dbReference>
<reference evidence="4 5" key="1">
    <citation type="submission" date="2018-09" db="EMBL/GenBank/DDBJ databases">
        <title>Hymenobacter medium sp. nov., isolated from R2A medium.</title>
        <authorList>
            <person name="Yingchao G."/>
        </authorList>
    </citation>
    <scope>NUCLEOTIDE SEQUENCE [LARGE SCALE GENOMIC DNA]</scope>
    <source>
        <strain evidence="5">sh-6</strain>
    </source>
</reference>
<evidence type="ECO:0000313" key="5">
    <source>
        <dbReference type="Proteomes" id="UP000262802"/>
    </source>
</evidence>
<sequence>MKTTLRLTLVALLSGAALQAARAQTTVYVNDAVTAGDVYTSAPGSDALGTGTAAAPYRTVARALQELPEGSTVRIDAGTYTEQVVLGSNVSLRGAGTAAGGTASATVLEGQLLTAPDGTTGILITTSGGTPAAPVTIANLTLRNYDFGIQTNNGNGKHDFLIEDVEVASNRRQGVFWNAVGNNPVGSERITFRRLRATGTAFSGGTGGGANGAGRGLLIQSGHKHAFLIENSVFEQNRRAGIDVNDGSVSGLIIRNCQFGLNGGAAMSILGATGRLTAGGPNTTFAALIENNVIRNNASNGLELKSCAGTGRSTGPGSFVIRNNFVLRAIQALPAEPQFDNAGIAFIDRDRSATLENPTGGFASDLTTGGAWIEGNVVRGYLPGNLAGFGVNAFGMVLEGSNNKVLRNVVSQCEYGIQIQDRPAGSSSAIGAYYGAGGNTLLVSAGDSINQNRIDSCSVFPLRAINLTNVVNASLNWLGGTDAVAMMGASGTGGLVRTLNGSFATQNSTGTTGRLDISPYLNSGTDTSPAAGFQPDFSYLNVAASSPSAAGTLGNLQEAVLMLTDGGTIDAAPGSYLESLVIDKNVFLPQEGAPVSVRDLTMNGVGKTLTLRAPLTIDNSLTLTSGLISSTSTDLLTLADNATASGGNAGSYVQGPLRKLGNDAFVFPVGQSGVLGRLGISAPNTTSSAFTAEYRAQGAGVAAVQPPLSNASSVEHWLLERSAGNANVQVQLFWEDGARSGVVSLPELRVARLSGSAWVNEGNTGTTGAAASGSVTSGTVNSFGVFSLASVSPINPLPVELTAFRAEAVGDGSVRLHWTTAQEKNNRGFEVERARNGEKWQYVGFVRGAGTSSQPQHYTLLDASGLTDVVYYRLRQLDTDGKATYSPIAAVRLLAAPGTLALFPNPASRELNLRLPSPTTGAVTVRVLDAAGRVAWSTQVPANGQTVQLDLGNRLKPGLYLVRVSGPGLDEAAQQLLVQ</sequence>
<dbReference type="Proteomes" id="UP000262802">
    <property type="component" value="Chromosome"/>
</dbReference>
<evidence type="ECO:0000313" key="4">
    <source>
        <dbReference type="EMBL" id="AYA37212.1"/>
    </source>
</evidence>
<dbReference type="RefSeq" id="WP_119444788.1">
    <property type="nucleotide sequence ID" value="NZ_CP032317.1"/>
</dbReference>
<dbReference type="AlphaFoldDB" id="A0A3B7R0C9"/>
<dbReference type="OrthoDB" id="863479at2"/>
<dbReference type="InterPro" id="IPR011050">
    <property type="entry name" value="Pectin_lyase_fold/virulence"/>
</dbReference>
<evidence type="ECO:0000259" key="3">
    <source>
        <dbReference type="Pfam" id="PF18962"/>
    </source>
</evidence>
<dbReference type="Gene3D" id="2.60.40.10">
    <property type="entry name" value="Immunoglobulins"/>
    <property type="match status" value="1"/>
</dbReference>
<keyword evidence="5" id="KW-1185">Reference proteome</keyword>
<dbReference type="KEGG" id="hyh:D3Y59_09205"/>
<dbReference type="SUPFAM" id="SSF51126">
    <property type="entry name" value="Pectin lyase-like"/>
    <property type="match status" value="2"/>
</dbReference>
<feature type="signal peptide" evidence="1">
    <location>
        <begin position="1"/>
        <end position="23"/>
    </location>
</feature>
<evidence type="ECO:0000256" key="1">
    <source>
        <dbReference type="SAM" id="SignalP"/>
    </source>
</evidence>
<dbReference type="InterPro" id="IPR006626">
    <property type="entry name" value="PbH1"/>
</dbReference>
<proteinExistence type="predicted"/>
<feature type="chain" id="PRO_5017738225" evidence="1">
    <location>
        <begin position="24"/>
        <end position="979"/>
    </location>
</feature>
<feature type="domain" description="Right handed beta helix" evidence="2">
    <location>
        <begin position="120"/>
        <end position="274"/>
    </location>
</feature>
<dbReference type="InterPro" id="IPR013783">
    <property type="entry name" value="Ig-like_fold"/>
</dbReference>
<evidence type="ECO:0000259" key="2">
    <source>
        <dbReference type="Pfam" id="PF13229"/>
    </source>
</evidence>
<dbReference type="Pfam" id="PF18962">
    <property type="entry name" value="Por_Secre_tail"/>
    <property type="match status" value="1"/>
</dbReference>
<name>A0A3B7R0C9_9BACT</name>
<dbReference type="SMART" id="SM00710">
    <property type="entry name" value="PbH1"/>
    <property type="match status" value="8"/>
</dbReference>
<dbReference type="InterPro" id="IPR026444">
    <property type="entry name" value="Secre_tail"/>
</dbReference>
<dbReference type="Pfam" id="PF13229">
    <property type="entry name" value="Beta_helix"/>
    <property type="match status" value="1"/>
</dbReference>
<dbReference type="EMBL" id="CP032317">
    <property type="protein sequence ID" value="AYA37212.1"/>
    <property type="molecule type" value="Genomic_DNA"/>
</dbReference>
<organism evidence="4 5">
    <name type="scientific">Hymenobacter oligotrophus</name>
    <dbReference type="NCBI Taxonomy" id="2319843"/>
    <lineage>
        <taxon>Bacteria</taxon>
        <taxon>Pseudomonadati</taxon>
        <taxon>Bacteroidota</taxon>
        <taxon>Cytophagia</taxon>
        <taxon>Cytophagales</taxon>
        <taxon>Hymenobacteraceae</taxon>
        <taxon>Hymenobacter</taxon>
    </lineage>
</organism>
<keyword evidence="1" id="KW-0732">Signal</keyword>
<accession>A0A3B7R0C9</accession>
<protein>
    <submittedName>
        <fullName evidence="4">T9SS C-terminal target domain-containing protein</fullName>
    </submittedName>
</protein>
<gene>
    <name evidence="4" type="ORF">D3Y59_09205</name>
</gene>
<dbReference type="InterPro" id="IPR039448">
    <property type="entry name" value="Beta_helix"/>
</dbReference>
<feature type="domain" description="Secretion system C-terminal sorting" evidence="3">
    <location>
        <begin position="902"/>
        <end position="966"/>
    </location>
</feature>
<dbReference type="Gene3D" id="2.160.20.10">
    <property type="entry name" value="Single-stranded right-handed beta-helix, Pectin lyase-like"/>
    <property type="match status" value="1"/>
</dbReference>